<feature type="domain" description="Yip1" evidence="8">
    <location>
        <begin position="189"/>
        <end position="325"/>
    </location>
</feature>
<evidence type="ECO:0000256" key="1">
    <source>
        <dbReference type="ARBA" id="ARBA00004141"/>
    </source>
</evidence>
<dbReference type="EMBL" id="VFQX01000006">
    <property type="protein sequence ID" value="KAF0983325.1"/>
    <property type="molecule type" value="Genomic_DNA"/>
</dbReference>
<dbReference type="OMA" id="QANFNER"/>
<keyword evidence="4 6" id="KW-1133">Transmembrane helix</keyword>
<dbReference type="RefSeq" id="XP_044568038.1">
    <property type="nucleotide sequence ID" value="XM_044700683.1"/>
</dbReference>
<name>A0A6A5CD98_NAEFO</name>
<dbReference type="GO" id="GO:0006888">
    <property type="term" value="P:endoplasmic reticulum to Golgi vesicle-mediated transport"/>
    <property type="evidence" value="ECO:0007669"/>
    <property type="project" value="InterPro"/>
</dbReference>
<feature type="transmembrane region" description="Helical" evidence="6">
    <location>
        <begin position="255"/>
        <end position="275"/>
    </location>
</feature>
<dbReference type="VEuPathDB" id="AmoebaDB:NF0067510"/>
<evidence type="ECO:0000256" key="5">
    <source>
        <dbReference type="ARBA" id="ARBA00023136"/>
    </source>
</evidence>
<dbReference type="PANTHER" id="PTHR21236">
    <property type="entry name" value="GOLGI MEMBRANE PROTEIN YIP1"/>
    <property type="match status" value="1"/>
</dbReference>
<evidence type="ECO:0000313" key="9">
    <source>
        <dbReference type="EMBL" id="KAF0983325.1"/>
    </source>
</evidence>
<feature type="transmembrane region" description="Helical" evidence="6">
    <location>
        <begin position="221"/>
        <end position="243"/>
    </location>
</feature>
<keyword evidence="5 6" id="KW-0472">Membrane</keyword>
<evidence type="ECO:0000256" key="7">
    <source>
        <dbReference type="SAM" id="MobiDB-lite"/>
    </source>
</evidence>
<evidence type="ECO:0000256" key="3">
    <source>
        <dbReference type="ARBA" id="ARBA00022692"/>
    </source>
</evidence>
<dbReference type="GeneID" id="68117605"/>
<evidence type="ECO:0000259" key="8">
    <source>
        <dbReference type="Pfam" id="PF04893"/>
    </source>
</evidence>
<dbReference type="Pfam" id="PF04893">
    <property type="entry name" value="Yip1"/>
    <property type="match status" value="1"/>
</dbReference>
<dbReference type="GO" id="GO:0000139">
    <property type="term" value="C:Golgi membrane"/>
    <property type="evidence" value="ECO:0007669"/>
    <property type="project" value="UniProtKB-SubCell"/>
</dbReference>
<evidence type="ECO:0000256" key="4">
    <source>
        <dbReference type="ARBA" id="ARBA00022989"/>
    </source>
</evidence>
<sequence length="328" mass="36664">MQANFNERQSVLWSNDQDPFYGNNIAPFAPHGTNMDGSSASAGGELNMMGEYTFQPIRTSSDDEFFGRRGHFRNASFDMVDINYNSGGSTGNSRPTSPITATTGRSTSPLMMMNQMPSQKNKQNSLEPVIDEIPLLEELGINFRDIWSRSLFVLNPFSKERRRALNSMMNANNPNFQQSRLNSEEASVQHLLKDMDLAGPLMFCIALGFTLLLKGKIHFNYIYGVVVVGCLSIYLLLNLMCPLKRHIELQHCISIMGYGLLPMVFLGLFTTFLPFPILGLVLSWLAIFWSSYGTSTMFVAALGMAHQRMLVAYPVGLVYATFALITVM</sequence>
<protein>
    <recommendedName>
        <fullName evidence="6">Protein YIPF</fullName>
    </recommendedName>
</protein>
<dbReference type="Proteomes" id="UP000444721">
    <property type="component" value="Unassembled WGS sequence"/>
</dbReference>
<dbReference type="GO" id="GO:0005802">
    <property type="term" value="C:trans-Golgi network"/>
    <property type="evidence" value="ECO:0007669"/>
    <property type="project" value="TreeGrafter"/>
</dbReference>
<reference evidence="9 10" key="1">
    <citation type="journal article" date="2019" name="Sci. Rep.">
        <title>Nanopore sequencing improves the draft genome of the human pathogenic amoeba Naegleria fowleri.</title>
        <authorList>
            <person name="Liechti N."/>
            <person name="Schurch N."/>
            <person name="Bruggmann R."/>
            <person name="Wittwer M."/>
        </authorList>
    </citation>
    <scope>NUCLEOTIDE SEQUENCE [LARGE SCALE GENOMIC DNA]</scope>
    <source>
        <strain evidence="9 10">ATCC 30894</strain>
    </source>
</reference>
<accession>A0A6A5CD98</accession>
<comment type="similarity">
    <text evidence="2 6">Belongs to the YIP1 family.</text>
</comment>
<dbReference type="AlphaFoldDB" id="A0A6A5CD98"/>
<keyword evidence="3 6" id="KW-0812">Transmembrane</keyword>
<feature type="transmembrane region" description="Helical" evidence="6">
    <location>
        <begin position="310"/>
        <end position="327"/>
    </location>
</feature>
<comment type="subcellular location">
    <subcellularLocation>
        <location evidence="6">Golgi apparatus membrane</location>
        <topology evidence="6">Multi-pass membrane protein</topology>
    </subcellularLocation>
    <subcellularLocation>
        <location evidence="1">Membrane</location>
        <topology evidence="1">Multi-pass membrane protein</topology>
    </subcellularLocation>
</comment>
<dbReference type="VEuPathDB" id="AmoebaDB:FDP41_010390"/>
<dbReference type="PANTHER" id="PTHR21236:SF2">
    <property type="entry name" value="PROTEIN YIPF"/>
    <property type="match status" value="1"/>
</dbReference>
<comment type="caution">
    <text evidence="9">The sequence shown here is derived from an EMBL/GenBank/DDBJ whole genome shotgun (WGS) entry which is preliminary data.</text>
</comment>
<gene>
    <name evidence="9" type="ORF">FDP41_010390</name>
</gene>
<evidence type="ECO:0000256" key="6">
    <source>
        <dbReference type="RuleBase" id="RU361264"/>
    </source>
</evidence>
<dbReference type="OrthoDB" id="440385at2759"/>
<dbReference type="InterPro" id="IPR006977">
    <property type="entry name" value="Yip1_dom"/>
</dbReference>
<proteinExistence type="inferred from homology"/>
<comment type="caution">
    <text evidence="6">Lacks conserved residue(s) required for the propagation of feature annotation.</text>
</comment>
<feature type="region of interest" description="Disordered" evidence="7">
    <location>
        <begin position="87"/>
        <end position="108"/>
    </location>
</feature>
<dbReference type="VEuPathDB" id="AmoebaDB:NfTy_011790"/>
<dbReference type="GO" id="GO:0048280">
    <property type="term" value="P:vesicle fusion with Golgi apparatus"/>
    <property type="evidence" value="ECO:0007669"/>
    <property type="project" value="TreeGrafter"/>
</dbReference>
<dbReference type="InterPro" id="IPR045231">
    <property type="entry name" value="Yip1/4-like"/>
</dbReference>
<evidence type="ECO:0000313" key="10">
    <source>
        <dbReference type="Proteomes" id="UP000444721"/>
    </source>
</evidence>
<feature type="transmembrane region" description="Helical" evidence="6">
    <location>
        <begin position="281"/>
        <end position="303"/>
    </location>
</feature>
<organism evidence="9 10">
    <name type="scientific">Naegleria fowleri</name>
    <name type="common">Brain eating amoeba</name>
    <dbReference type="NCBI Taxonomy" id="5763"/>
    <lineage>
        <taxon>Eukaryota</taxon>
        <taxon>Discoba</taxon>
        <taxon>Heterolobosea</taxon>
        <taxon>Tetramitia</taxon>
        <taxon>Eutetramitia</taxon>
        <taxon>Vahlkampfiidae</taxon>
        <taxon>Naegleria</taxon>
    </lineage>
</organism>
<keyword evidence="10" id="KW-1185">Reference proteome</keyword>
<evidence type="ECO:0000256" key="2">
    <source>
        <dbReference type="ARBA" id="ARBA00010596"/>
    </source>
</evidence>